<dbReference type="InterPro" id="IPR035919">
    <property type="entry name" value="EAL_sf"/>
</dbReference>
<organism evidence="4 5">
    <name type="scientific">Sedimenticola selenatireducens</name>
    <dbReference type="NCBI Taxonomy" id="191960"/>
    <lineage>
        <taxon>Bacteria</taxon>
        <taxon>Pseudomonadati</taxon>
        <taxon>Pseudomonadota</taxon>
        <taxon>Gammaproteobacteria</taxon>
        <taxon>Chromatiales</taxon>
        <taxon>Sedimenticolaceae</taxon>
        <taxon>Sedimenticola</taxon>
    </lineage>
</organism>
<dbReference type="InterPro" id="IPR001633">
    <property type="entry name" value="EAL_dom"/>
</dbReference>
<dbReference type="Gene3D" id="3.20.20.450">
    <property type="entry name" value="EAL domain"/>
    <property type="match status" value="1"/>
</dbReference>
<dbReference type="AlphaFoldDB" id="A0A2N6CSG4"/>
<protein>
    <recommendedName>
        <fullName evidence="1">cyclic-guanylate-specific phosphodiesterase</fullName>
        <ecNumber evidence="1">3.1.4.52</ecNumber>
    </recommendedName>
</protein>
<dbReference type="GO" id="GO:0071111">
    <property type="term" value="F:cyclic-guanylate-specific phosphodiesterase activity"/>
    <property type="evidence" value="ECO:0007669"/>
    <property type="project" value="UniProtKB-EC"/>
</dbReference>
<feature type="domain" description="EAL" evidence="3">
    <location>
        <begin position="26"/>
        <end position="279"/>
    </location>
</feature>
<dbReference type="PROSITE" id="PS50883">
    <property type="entry name" value="EAL"/>
    <property type="match status" value="1"/>
</dbReference>
<keyword evidence="2" id="KW-0973">c-di-GMP</keyword>
<evidence type="ECO:0000313" key="4">
    <source>
        <dbReference type="EMBL" id="PLX60024.1"/>
    </source>
</evidence>
<dbReference type="InterPro" id="IPR050706">
    <property type="entry name" value="Cyclic-di-GMP_PDE-like"/>
</dbReference>
<evidence type="ECO:0000256" key="1">
    <source>
        <dbReference type="ARBA" id="ARBA00012282"/>
    </source>
</evidence>
<accession>A0A2N6CSG4</accession>
<sequence length="284" mass="31852">MYRAKERGRNNYQFFLPEMNAGADERLFLENGLRYAIERNELEVYYQPQVRLEDGKIIGVEALLRWHHSVLGAVSPVRFIPIAEESGLINQIGEWVLEQACLQYRAWGDVVDSEFRMAVNLSARQFNSNIVAMVASVLQRSGVDAANLELEITESMVMQDADSSIQLLASLKELGVYLAIDDFGTGYSSLSYLKRFPLDKLKVDRAFVSDLPDNEEDAAIANAVIVLAKSLGLQVIAEGVETLEQILFLHDQGCDEIQGYYCSRPLPADEITPLLRQKKCAVTL</sequence>
<evidence type="ECO:0000313" key="5">
    <source>
        <dbReference type="Proteomes" id="UP000235015"/>
    </source>
</evidence>
<dbReference type="Pfam" id="PF00563">
    <property type="entry name" value="EAL"/>
    <property type="match status" value="1"/>
</dbReference>
<comment type="caution">
    <text evidence="4">The sequence shown here is derived from an EMBL/GenBank/DDBJ whole genome shotgun (WGS) entry which is preliminary data.</text>
</comment>
<name>A0A2N6CSG4_9GAMM</name>
<evidence type="ECO:0000259" key="3">
    <source>
        <dbReference type="PROSITE" id="PS50883"/>
    </source>
</evidence>
<dbReference type="PANTHER" id="PTHR33121">
    <property type="entry name" value="CYCLIC DI-GMP PHOSPHODIESTERASE PDEF"/>
    <property type="match status" value="1"/>
</dbReference>
<gene>
    <name evidence="4" type="ORF">C0630_19050</name>
</gene>
<dbReference type="SUPFAM" id="SSF141868">
    <property type="entry name" value="EAL domain-like"/>
    <property type="match status" value="1"/>
</dbReference>
<dbReference type="SMART" id="SM00052">
    <property type="entry name" value="EAL"/>
    <property type="match status" value="1"/>
</dbReference>
<dbReference type="PANTHER" id="PTHR33121:SF71">
    <property type="entry name" value="OXYGEN SENSOR PROTEIN DOSP"/>
    <property type="match status" value="1"/>
</dbReference>
<dbReference type="EC" id="3.1.4.52" evidence="1"/>
<evidence type="ECO:0000256" key="2">
    <source>
        <dbReference type="ARBA" id="ARBA00022636"/>
    </source>
</evidence>
<dbReference type="Proteomes" id="UP000235015">
    <property type="component" value="Unassembled WGS sequence"/>
</dbReference>
<reference evidence="4 5" key="1">
    <citation type="submission" date="2017-11" db="EMBL/GenBank/DDBJ databases">
        <title>Genome-resolved metagenomics identifies genetic mobility, metabolic interactions, and unexpected diversity in perchlorate-reducing communities.</title>
        <authorList>
            <person name="Barnum T.P."/>
            <person name="Figueroa I.A."/>
            <person name="Carlstrom C.I."/>
            <person name="Lucas L.N."/>
            <person name="Engelbrektson A.L."/>
            <person name="Coates J.D."/>
        </authorList>
    </citation>
    <scope>NUCLEOTIDE SEQUENCE [LARGE SCALE GENOMIC DNA]</scope>
    <source>
        <strain evidence="4">BM301</strain>
    </source>
</reference>
<dbReference type="FunFam" id="3.20.20.450:FF:000001">
    <property type="entry name" value="Cyclic di-GMP phosphodiesterase yahA"/>
    <property type="match status" value="1"/>
</dbReference>
<dbReference type="CDD" id="cd01948">
    <property type="entry name" value="EAL"/>
    <property type="match status" value="1"/>
</dbReference>
<dbReference type="EMBL" id="PKUN01000030">
    <property type="protein sequence ID" value="PLX60024.1"/>
    <property type="molecule type" value="Genomic_DNA"/>
</dbReference>
<proteinExistence type="predicted"/>